<organism evidence="2 3">
    <name type="scientific">Jiella flava</name>
    <dbReference type="NCBI Taxonomy" id="2816857"/>
    <lineage>
        <taxon>Bacteria</taxon>
        <taxon>Pseudomonadati</taxon>
        <taxon>Pseudomonadota</taxon>
        <taxon>Alphaproteobacteria</taxon>
        <taxon>Hyphomicrobiales</taxon>
        <taxon>Aurantimonadaceae</taxon>
        <taxon>Jiella</taxon>
    </lineage>
</organism>
<feature type="region of interest" description="Disordered" evidence="1">
    <location>
        <begin position="57"/>
        <end position="81"/>
    </location>
</feature>
<reference evidence="2" key="1">
    <citation type="submission" date="2021-03" db="EMBL/GenBank/DDBJ databases">
        <title>Whole genome sequence of Jiella sp. CQZ9-1.</title>
        <authorList>
            <person name="Tuo L."/>
        </authorList>
    </citation>
    <scope>NUCLEOTIDE SEQUENCE</scope>
    <source>
        <strain evidence="2">CQZ9-1</strain>
    </source>
</reference>
<evidence type="ECO:0000313" key="2">
    <source>
        <dbReference type="EMBL" id="MBO0663374.1"/>
    </source>
</evidence>
<dbReference type="EMBL" id="JAFMPP010000010">
    <property type="protein sequence ID" value="MBO0663374.1"/>
    <property type="molecule type" value="Genomic_DNA"/>
</dbReference>
<gene>
    <name evidence="2" type="ORF">J1C48_12355</name>
</gene>
<name>A0A939G1M5_9HYPH</name>
<evidence type="ECO:0000313" key="3">
    <source>
        <dbReference type="Proteomes" id="UP000664122"/>
    </source>
</evidence>
<dbReference type="InterPro" id="IPR021327">
    <property type="entry name" value="DUF2934"/>
</dbReference>
<comment type="caution">
    <text evidence="2">The sequence shown here is derived from an EMBL/GenBank/DDBJ whole genome shotgun (WGS) entry which is preliminary data.</text>
</comment>
<feature type="compositionally biased region" description="Low complexity" evidence="1">
    <location>
        <begin position="67"/>
        <end position="80"/>
    </location>
</feature>
<feature type="region of interest" description="Disordered" evidence="1">
    <location>
        <begin position="121"/>
        <end position="141"/>
    </location>
</feature>
<accession>A0A939G1M5</accession>
<protein>
    <submittedName>
        <fullName evidence="2">DUF2934 domain-containing protein</fullName>
    </submittedName>
</protein>
<evidence type="ECO:0000256" key="1">
    <source>
        <dbReference type="SAM" id="MobiDB-lite"/>
    </source>
</evidence>
<dbReference type="Pfam" id="PF11154">
    <property type="entry name" value="DUF2934"/>
    <property type="match status" value="1"/>
</dbReference>
<sequence length="141" mass="15480">MKSSCRWAGGEERSMPRIDEAAEIRALAYQIWEQEGRPHGFDHVHWAKANRVYAELHPTPDAEAKGDAATLTDGAGTDAGPSEVERLRAALWTPEPFSPALFPNEVVETRSVWRRHRDGVGTAASSAARLADGQTASSWTR</sequence>
<dbReference type="Proteomes" id="UP000664122">
    <property type="component" value="Unassembled WGS sequence"/>
</dbReference>
<proteinExistence type="predicted"/>
<dbReference type="AlphaFoldDB" id="A0A939G1M5"/>
<keyword evidence="3" id="KW-1185">Reference proteome</keyword>